<accession>A0AAW9PWD0</accession>
<dbReference type="Pfam" id="PF09346">
    <property type="entry name" value="SMI1_KNR4"/>
    <property type="match status" value="1"/>
</dbReference>
<gene>
    <name evidence="2" type="ORF">V2H45_18655</name>
</gene>
<dbReference type="RefSeq" id="WP_330485203.1">
    <property type="nucleotide sequence ID" value="NZ_JAZBJZ010000093.1"/>
</dbReference>
<keyword evidence="3" id="KW-1185">Reference proteome</keyword>
<protein>
    <submittedName>
        <fullName evidence="2">SMI1/KNR4 family protein</fullName>
    </submittedName>
</protein>
<feature type="domain" description="Knr4/Smi1-like" evidence="1">
    <location>
        <begin position="22"/>
        <end position="158"/>
    </location>
</feature>
<comment type="caution">
    <text evidence="2">The sequence shown here is derived from an EMBL/GenBank/DDBJ whole genome shotgun (WGS) entry which is preliminary data.</text>
</comment>
<sequence length="202" mass="23226">MTSKWQNLLERTEVAEGHKIAPCSEAEILEVETGLNITLPSDYKAFSKVFGGGQIGDCCIRRLDCEYLSFTDWNKEIIKEHKEVIEFLDLDVEVFGIVENVVNTGFYFGEVIGYQFHFYFDLHSYSLADMSCDIYLISFESRFGFYELGRDFFLFINNFAFGENEDDILGLIQKDGINSSMNREAIVRSLNRSPKIFTPGHL</sequence>
<dbReference type="InterPro" id="IPR037883">
    <property type="entry name" value="Knr4/Smi1-like_sf"/>
</dbReference>
<reference evidence="2" key="1">
    <citation type="submission" date="2024-01" db="EMBL/GenBank/DDBJ databases">
        <title>Bank of Algae and Cyanobacteria of the Azores (BACA) strain genomes.</title>
        <authorList>
            <person name="Luz R."/>
            <person name="Cordeiro R."/>
            <person name="Fonseca A."/>
            <person name="Goncalves V."/>
        </authorList>
    </citation>
    <scope>NUCLEOTIDE SEQUENCE</scope>
    <source>
        <strain evidence="2">BACA0141</strain>
    </source>
</reference>
<evidence type="ECO:0000313" key="2">
    <source>
        <dbReference type="EMBL" id="MEE3718767.1"/>
    </source>
</evidence>
<dbReference type="InterPro" id="IPR018958">
    <property type="entry name" value="Knr4/Smi1-like_dom"/>
</dbReference>
<evidence type="ECO:0000313" key="3">
    <source>
        <dbReference type="Proteomes" id="UP001333818"/>
    </source>
</evidence>
<dbReference type="SUPFAM" id="SSF160631">
    <property type="entry name" value="SMI1/KNR4-like"/>
    <property type="match status" value="1"/>
</dbReference>
<name>A0AAW9PWD0_9CYAN</name>
<dbReference type="SMART" id="SM00860">
    <property type="entry name" value="SMI1_KNR4"/>
    <property type="match status" value="1"/>
</dbReference>
<proteinExistence type="predicted"/>
<dbReference type="EMBL" id="JAZBJZ010000093">
    <property type="protein sequence ID" value="MEE3718767.1"/>
    <property type="molecule type" value="Genomic_DNA"/>
</dbReference>
<dbReference type="Gene3D" id="3.40.1580.10">
    <property type="entry name" value="SMI1/KNR4-like"/>
    <property type="match status" value="1"/>
</dbReference>
<dbReference type="AlphaFoldDB" id="A0AAW9PWD0"/>
<organism evidence="2 3">
    <name type="scientific">Tumidithrix elongata BACA0141</name>
    <dbReference type="NCBI Taxonomy" id="2716417"/>
    <lineage>
        <taxon>Bacteria</taxon>
        <taxon>Bacillati</taxon>
        <taxon>Cyanobacteriota</taxon>
        <taxon>Cyanophyceae</taxon>
        <taxon>Pseudanabaenales</taxon>
        <taxon>Pseudanabaenaceae</taxon>
        <taxon>Tumidithrix</taxon>
        <taxon>Tumidithrix elongata</taxon>
    </lineage>
</organism>
<dbReference type="Proteomes" id="UP001333818">
    <property type="component" value="Unassembled WGS sequence"/>
</dbReference>
<evidence type="ECO:0000259" key="1">
    <source>
        <dbReference type="SMART" id="SM00860"/>
    </source>
</evidence>